<dbReference type="KEGG" id="hsc:HVS_00610"/>
<feature type="domain" description="LysM" evidence="1">
    <location>
        <begin position="94"/>
        <end position="138"/>
    </location>
</feature>
<reference evidence="2 3" key="1">
    <citation type="submission" date="2017-12" db="EMBL/GenBank/DDBJ databases">
        <title>Complete genome sequence of Herbivorax saccincola GGR1, a novel Cellulosome-producing hydrolytic bacterium in a thermophilic biogas plant, established by Illumina and Nanopore MinION sequencing.</title>
        <authorList>
            <person name="Pechtl A."/>
            <person name="Ruckert C."/>
            <person name="Koeck D.E."/>
            <person name="Maus I."/>
            <person name="Winkler A."/>
            <person name="Kalinowski J."/>
            <person name="Puhler A."/>
            <person name="Schwarz W.W."/>
            <person name="Zverlov V.V."/>
            <person name="Schluter A."/>
            <person name="Liebl W."/>
        </authorList>
    </citation>
    <scope>NUCLEOTIDE SEQUENCE [LARGE SCALE GENOMIC DNA]</scope>
    <source>
        <strain evidence="3">SR1</strain>
    </source>
</reference>
<organism evidence="2 3">
    <name type="scientific">Acetivibrio saccincola</name>
    <dbReference type="NCBI Taxonomy" id="1677857"/>
    <lineage>
        <taxon>Bacteria</taxon>
        <taxon>Bacillati</taxon>
        <taxon>Bacillota</taxon>
        <taxon>Clostridia</taxon>
        <taxon>Eubacteriales</taxon>
        <taxon>Oscillospiraceae</taxon>
        <taxon>Acetivibrio</taxon>
    </lineage>
</organism>
<dbReference type="Proteomes" id="UP000233534">
    <property type="component" value="Chromosome"/>
</dbReference>
<dbReference type="PROSITE" id="PS51782">
    <property type="entry name" value="LYSM"/>
    <property type="match status" value="2"/>
</dbReference>
<dbReference type="RefSeq" id="WP_101298546.1">
    <property type="nucleotide sequence ID" value="NZ_CP025197.1"/>
</dbReference>
<keyword evidence="2" id="KW-0326">Glycosidase</keyword>
<dbReference type="Gene3D" id="3.10.350.10">
    <property type="entry name" value="LysM domain"/>
    <property type="match status" value="2"/>
</dbReference>
<dbReference type="EMBL" id="CP025197">
    <property type="protein sequence ID" value="AUG56102.1"/>
    <property type="molecule type" value="Genomic_DNA"/>
</dbReference>
<protein>
    <submittedName>
        <fullName evidence="2">Muramidase-2</fullName>
        <ecNumber evidence="2">3.2.1.17</ecNumber>
    </submittedName>
</protein>
<proteinExistence type="predicted"/>
<dbReference type="GO" id="GO:0003796">
    <property type="term" value="F:lysozyme activity"/>
    <property type="evidence" value="ECO:0007669"/>
    <property type="project" value="UniProtKB-EC"/>
</dbReference>
<dbReference type="EC" id="3.2.1.17" evidence="2"/>
<evidence type="ECO:0000313" key="3">
    <source>
        <dbReference type="Proteomes" id="UP000233534"/>
    </source>
</evidence>
<sequence>MYYDYDCDYLYYEDDMYCNGMYWNDMRQMPGMPGVMTIYIVRPGDTLASIANRFNTTVAAIVRANNIENPDLIYPGQRLIIPRMPMQPGPGFPKVYIVQPGDTLFSIANRFNVSLQRLIAVNRIENPDIIYPGMRIIIPAR</sequence>
<dbReference type="Pfam" id="PF01476">
    <property type="entry name" value="LysM"/>
    <property type="match status" value="2"/>
</dbReference>
<feature type="domain" description="LysM" evidence="1">
    <location>
        <begin position="37"/>
        <end position="81"/>
    </location>
</feature>
<dbReference type="AlphaFoldDB" id="A0A2K9DX59"/>
<dbReference type="SUPFAM" id="SSF54106">
    <property type="entry name" value="LysM domain"/>
    <property type="match status" value="2"/>
</dbReference>
<dbReference type="CDD" id="cd00118">
    <property type="entry name" value="LysM"/>
    <property type="match status" value="2"/>
</dbReference>
<accession>A0A2K9DX59</accession>
<evidence type="ECO:0000313" key="2">
    <source>
        <dbReference type="EMBL" id="AUG56102.1"/>
    </source>
</evidence>
<keyword evidence="2" id="KW-0378">Hydrolase</keyword>
<evidence type="ECO:0000259" key="1">
    <source>
        <dbReference type="PROSITE" id="PS51782"/>
    </source>
</evidence>
<dbReference type="PANTHER" id="PTHR33734">
    <property type="entry name" value="LYSM DOMAIN-CONTAINING GPI-ANCHORED PROTEIN 2"/>
    <property type="match status" value="1"/>
</dbReference>
<dbReference type="InterPro" id="IPR036779">
    <property type="entry name" value="LysM_dom_sf"/>
</dbReference>
<name>A0A2K9DX59_9FIRM</name>
<dbReference type="SMART" id="SM00257">
    <property type="entry name" value="LysM"/>
    <property type="match status" value="2"/>
</dbReference>
<dbReference type="PANTHER" id="PTHR33734:SF22">
    <property type="entry name" value="MEMBRANE-BOUND LYTIC MUREIN TRANSGLYCOSYLASE D"/>
    <property type="match status" value="1"/>
</dbReference>
<keyword evidence="3" id="KW-1185">Reference proteome</keyword>
<gene>
    <name evidence="2" type="ORF">HVS_00610</name>
</gene>
<dbReference type="InterPro" id="IPR018392">
    <property type="entry name" value="LysM"/>
</dbReference>
<dbReference type="GO" id="GO:0008932">
    <property type="term" value="F:lytic endotransglycosylase activity"/>
    <property type="evidence" value="ECO:0007669"/>
    <property type="project" value="TreeGrafter"/>
</dbReference>